<accession>M7B0K4</accession>
<organism evidence="2 3">
    <name type="scientific">Chelonia mydas</name>
    <name type="common">Green sea-turtle</name>
    <name type="synonym">Chelonia agassizi</name>
    <dbReference type="NCBI Taxonomy" id="8469"/>
    <lineage>
        <taxon>Eukaryota</taxon>
        <taxon>Metazoa</taxon>
        <taxon>Chordata</taxon>
        <taxon>Craniata</taxon>
        <taxon>Vertebrata</taxon>
        <taxon>Euteleostomi</taxon>
        <taxon>Archelosauria</taxon>
        <taxon>Testudinata</taxon>
        <taxon>Testudines</taxon>
        <taxon>Cryptodira</taxon>
        <taxon>Durocryptodira</taxon>
        <taxon>Americhelydia</taxon>
        <taxon>Chelonioidea</taxon>
        <taxon>Cheloniidae</taxon>
        <taxon>Chelonia</taxon>
    </lineage>
</organism>
<gene>
    <name evidence="2" type="ORF">UY3_17298</name>
</gene>
<dbReference type="Gene3D" id="1.10.287.3160">
    <property type="match status" value="1"/>
</dbReference>
<feature type="compositionally biased region" description="Low complexity" evidence="1">
    <location>
        <begin position="239"/>
        <end position="248"/>
    </location>
</feature>
<proteinExistence type="predicted"/>
<evidence type="ECO:0000313" key="2">
    <source>
        <dbReference type="EMBL" id="EMP25608.1"/>
    </source>
</evidence>
<dbReference type="AlphaFoldDB" id="M7B0K4"/>
<evidence type="ECO:0000256" key="1">
    <source>
        <dbReference type="SAM" id="MobiDB-lite"/>
    </source>
</evidence>
<feature type="region of interest" description="Disordered" evidence="1">
    <location>
        <begin position="1"/>
        <end position="39"/>
    </location>
</feature>
<feature type="region of interest" description="Disordered" evidence="1">
    <location>
        <begin position="219"/>
        <end position="286"/>
    </location>
</feature>
<protein>
    <submittedName>
        <fullName evidence="2">MyoD family inhibitor domain-containing protein</fullName>
    </submittedName>
</protein>
<name>M7B0K4_CHEMY</name>
<reference evidence="3" key="1">
    <citation type="journal article" date="2013" name="Nat. Genet.">
        <title>The draft genomes of soft-shell turtle and green sea turtle yield insights into the development and evolution of the turtle-specific body plan.</title>
        <authorList>
            <person name="Wang Z."/>
            <person name="Pascual-Anaya J."/>
            <person name="Zadissa A."/>
            <person name="Li W."/>
            <person name="Niimura Y."/>
            <person name="Huang Z."/>
            <person name="Li C."/>
            <person name="White S."/>
            <person name="Xiong Z."/>
            <person name="Fang D."/>
            <person name="Wang B."/>
            <person name="Ming Y."/>
            <person name="Chen Y."/>
            <person name="Zheng Y."/>
            <person name="Kuraku S."/>
            <person name="Pignatelli M."/>
            <person name="Herrero J."/>
            <person name="Beal K."/>
            <person name="Nozawa M."/>
            <person name="Li Q."/>
            <person name="Wang J."/>
            <person name="Zhang H."/>
            <person name="Yu L."/>
            <person name="Shigenobu S."/>
            <person name="Wang J."/>
            <person name="Liu J."/>
            <person name="Flicek P."/>
            <person name="Searle S."/>
            <person name="Wang J."/>
            <person name="Kuratani S."/>
            <person name="Yin Y."/>
            <person name="Aken B."/>
            <person name="Zhang G."/>
            <person name="Irie N."/>
        </authorList>
    </citation>
    <scope>NUCLEOTIDE SEQUENCE [LARGE SCALE GENOMIC DNA]</scope>
</reference>
<keyword evidence="3" id="KW-1185">Reference proteome</keyword>
<dbReference type="EMBL" id="KB587549">
    <property type="protein sequence ID" value="EMP25608.1"/>
    <property type="molecule type" value="Genomic_DNA"/>
</dbReference>
<evidence type="ECO:0000313" key="3">
    <source>
        <dbReference type="Proteomes" id="UP000031443"/>
    </source>
</evidence>
<sequence>MHRKIQSSLSVNSDSSKKSKISSAYSQKPGSSPEEGGKEVLHPCKKVQIFVHAPSSVSVVNERDRQGQVSGMPKNKDTKRLDSFFRKVYLMASLQFWVSNHQALLGRYNFNLWDLLNKFKGALPQDRAQKFAPLVDEGTVVARGALQIAWDATDSAARVVALVVATRHSSWLQSSGLSQEMKATFEALPSQGMGLFSMLMDSRLHSLKDSHATLHSLGLHTSQQDRKRFHPPALPPPKSKSWGSPWLSTYRRKDRDKGPQRRHPSFSGSSAQPGFSRRKGSQKQAF</sequence>
<feature type="compositionally biased region" description="Basic residues" evidence="1">
    <location>
        <begin position="276"/>
        <end position="286"/>
    </location>
</feature>
<dbReference type="Proteomes" id="UP000031443">
    <property type="component" value="Unassembled WGS sequence"/>
</dbReference>